<evidence type="ECO:0000313" key="3">
    <source>
        <dbReference type="Proteomes" id="UP000823399"/>
    </source>
</evidence>
<comment type="caution">
    <text evidence="2">The sequence shown here is derived from an EMBL/GenBank/DDBJ whole genome shotgun (WGS) entry which is preliminary data.</text>
</comment>
<protein>
    <submittedName>
        <fullName evidence="2">Uncharacterized protein</fullName>
    </submittedName>
</protein>
<reference evidence="2" key="1">
    <citation type="journal article" date="2020" name="New Phytol.">
        <title>Comparative genomics reveals dynamic genome evolution in host specialist ectomycorrhizal fungi.</title>
        <authorList>
            <person name="Lofgren L.A."/>
            <person name="Nguyen N.H."/>
            <person name="Vilgalys R."/>
            <person name="Ruytinx J."/>
            <person name="Liao H.L."/>
            <person name="Branco S."/>
            <person name="Kuo A."/>
            <person name="LaButti K."/>
            <person name="Lipzen A."/>
            <person name="Andreopoulos W."/>
            <person name="Pangilinan J."/>
            <person name="Riley R."/>
            <person name="Hundley H."/>
            <person name="Na H."/>
            <person name="Barry K."/>
            <person name="Grigoriev I.V."/>
            <person name="Stajich J.E."/>
            <person name="Kennedy P.G."/>
        </authorList>
    </citation>
    <scope>NUCLEOTIDE SEQUENCE</scope>
    <source>
        <strain evidence="2">FC423</strain>
    </source>
</reference>
<dbReference type="OrthoDB" id="10637320at2759"/>
<proteinExistence type="predicted"/>
<gene>
    <name evidence="2" type="ORF">F5147DRAFT_278841</name>
</gene>
<evidence type="ECO:0000313" key="2">
    <source>
        <dbReference type="EMBL" id="KAG2103414.1"/>
    </source>
</evidence>
<accession>A0A9P7F301</accession>
<dbReference type="AlphaFoldDB" id="A0A9P7F301"/>
<feature type="transmembrane region" description="Helical" evidence="1">
    <location>
        <begin position="6"/>
        <end position="25"/>
    </location>
</feature>
<dbReference type="GeneID" id="64691266"/>
<keyword evidence="3" id="KW-1185">Reference proteome</keyword>
<dbReference type="Proteomes" id="UP000823399">
    <property type="component" value="Unassembled WGS sequence"/>
</dbReference>
<name>A0A9P7F301_9AGAM</name>
<keyword evidence="1" id="KW-0472">Membrane</keyword>
<organism evidence="2 3">
    <name type="scientific">Suillus discolor</name>
    <dbReference type="NCBI Taxonomy" id="1912936"/>
    <lineage>
        <taxon>Eukaryota</taxon>
        <taxon>Fungi</taxon>
        <taxon>Dikarya</taxon>
        <taxon>Basidiomycota</taxon>
        <taxon>Agaricomycotina</taxon>
        <taxon>Agaricomycetes</taxon>
        <taxon>Agaricomycetidae</taxon>
        <taxon>Boletales</taxon>
        <taxon>Suillineae</taxon>
        <taxon>Suillaceae</taxon>
        <taxon>Suillus</taxon>
    </lineage>
</organism>
<keyword evidence="1" id="KW-0812">Transmembrane</keyword>
<dbReference type="RefSeq" id="XP_041290508.1">
    <property type="nucleotide sequence ID" value="XM_041429007.1"/>
</dbReference>
<evidence type="ECO:0000256" key="1">
    <source>
        <dbReference type="SAM" id="Phobius"/>
    </source>
</evidence>
<keyword evidence="1" id="KW-1133">Transmembrane helix</keyword>
<dbReference type="EMBL" id="JABBWM010000044">
    <property type="protein sequence ID" value="KAG2103414.1"/>
    <property type="molecule type" value="Genomic_DNA"/>
</dbReference>
<sequence length="129" mass="14560">MAGITVFSISVYFCFFSCISSNLLSIQASSFKSIDSLLFLHCSLGVNANGFQCLGMLVRMLPVILYRTSDVETTFLLFLALQGESERNMQPFDARSLALFIYRTQRCTLHLIVRKPAFCLCTQSCLQEF</sequence>